<feature type="domain" description="ABC transmembrane type-1" evidence="8">
    <location>
        <begin position="69"/>
        <end position="256"/>
    </location>
</feature>
<dbReference type="InterPro" id="IPR050901">
    <property type="entry name" value="BP-dep_ABC_trans_perm"/>
</dbReference>
<dbReference type="PROSITE" id="PS50928">
    <property type="entry name" value="ABC_TM1"/>
    <property type="match status" value="1"/>
</dbReference>
<protein>
    <submittedName>
        <fullName evidence="9">Carbohydrate ABC transporter permease</fullName>
    </submittedName>
</protein>
<evidence type="ECO:0000259" key="8">
    <source>
        <dbReference type="PROSITE" id="PS50928"/>
    </source>
</evidence>
<accession>A0ABV6JNE6</accession>
<reference evidence="9 10" key="1">
    <citation type="submission" date="2024-09" db="EMBL/GenBank/DDBJ databases">
        <authorList>
            <person name="Sun Q."/>
            <person name="Mori K."/>
        </authorList>
    </citation>
    <scope>NUCLEOTIDE SEQUENCE [LARGE SCALE GENOMIC DNA]</scope>
    <source>
        <strain evidence="9 10">TBRC 5777</strain>
    </source>
</reference>
<evidence type="ECO:0000256" key="2">
    <source>
        <dbReference type="ARBA" id="ARBA00022448"/>
    </source>
</evidence>
<dbReference type="Proteomes" id="UP001589865">
    <property type="component" value="Unassembled WGS sequence"/>
</dbReference>
<comment type="similarity">
    <text evidence="7">Belongs to the binding-protein-dependent transport system permease family.</text>
</comment>
<proteinExistence type="inferred from homology"/>
<evidence type="ECO:0000313" key="9">
    <source>
        <dbReference type="EMBL" id="MFC0407241.1"/>
    </source>
</evidence>
<comment type="caution">
    <text evidence="9">The sequence shown here is derived from an EMBL/GenBank/DDBJ whole genome shotgun (WGS) entry which is preliminary data.</text>
</comment>
<dbReference type="CDD" id="cd06261">
    <property type="entry name" value="TM_PBP2"/>
    <property type="match status" value="1"/>
</dbReference>
<evidence type="ECO:0000256" key="1">
    <source>
        <dbReference type="ARBA" id="ARBA00004651"/>
    </source>
</evidence>
<feature type="transmembrane region" description="Helical" evidence="7">
    <location>
        <begin position="107"/>
        <end position="130"/>
    </location>
</feature>
<keyword evidence="10" id="KW-1185">Reference proteome</keyword>
<feature type="transmembrane region" description="Helical" evidence="7">
    <location>
        <begin position="136"/>
        <end position="157"/>
    </location>
</feature>
<sequence>MVARRLLRAADVAQLALVVAVLVLPVAWMLLSAFKNRTEVAAIPPRLLFTPTLDNFVELFARNDFLLYTVNSLLVSTGSTLLGLVLAVPAAFAMSWHRMSWPATATLFARMAPGTLFLLPWLVMFSAMGLVGGRAVLVLTHAVITLPIAVWVLLPYLDTMPRELVESAQIDGAKPLRLLLRVVVPVVMPGVVVAAILSFVFSWNYFLFALVLSGLESKTAIVASFNFVGEGVTNWGALMAAAVVIATPPMILTLLIQRRLVGGLSAGAVKG</sequence>
<dbReference type="PANTHER" id="PTHR32243:SF18">
    <property type="entry name" value="INNER MEMBRANE ABC TRANSPORTER PERMEASE PROTEIN YCJP"/>
    <property type="match status" value="1"/>
</dbReference>
<evidence type="ECO:0000256" key="4">
    <source>
        <dbReference type="ARBA" id="ARBA00022692"/>
    </source>
</evidence>
<feature type="transmembrane region" description="Helical" evidence="7">
    <location>
        <begin position="12"/>
        <end position="31"/>
    </location>
</feature>
<keyword evidence="2 7" id="KW-0813">Transport</keyword>
<dbReference type="RefSeq" id="WP_377042934.1">
    <property type="nucleotide sequence ID" value="NZ_JBHLUN010000002.1"/>
</dbReference>
<feature type="transmembrane region" description="Helical" evidence="7">
    <location>
        <begin position="73"/>
        <end position="95"/>
    </location>
</feature>
<gene>
    <name evidence="9" type="ORF">ACFFGY_03210</name>
</gene>
<dbReference type="Gene3D" id="1.10.3720.10">
    <property type="entry name" value="MetI-like"/>
    <property type="match status" value="1"/>
</dbReference>
<keyword evidence="3" id="KW-1003">Cell membrane</keyword>
<name>A0ABV6JNE6_9PROT</name>
<feature type="transmembrane region" description="Helical" evidence="7">
    <location>
        <begin position="235"/>
        <end position="256"/>
    </location>
</feature>
<dbReference type="EMBL" id="JBHLUN010000002">
    <property type="protein sequence ID" value="MFC0407241.1"/>
    <property type="molecule type" value="Genomic_DNA"/>
</dbReference>
<organism evidence="9 10">
    <name type="scientific">Roseomonas elaeocarpi</name>
    <dbReference type="NCBI Taxonomy" id="907779"/>
    <lineage>
        <taxon>Bacteria</taxon>
        <taxon>Pseudomonadati</taxon>
        <taxon>Pseudomonadota</taxon>
        <taxon>Alphaproteobacteria</taxon>
        <taxon>Acetobacterales</taxon>
        <taxon>Roseomonadaceae</taxon>
        <taxon>Roseomonas</taxon>
    </lineage>
</organism>
<dbReference type="SUPFAM" id="SSF161098">
    <property type="entry name" value="MetI-like"/>
    <property type="match status" value="1"/>
</dbReference>
<evidence type="ECO:0000313" key="10">
    <source>
        <dbReference type="Proteomes" id="UP001589865"/>
    </source>
</evidence>
<comment type="subcellular location">
    <subcellularLocation>
        <location evidence="1 7">Cell membrane</location>
        <topology evidence="1 7">Multi-pass membrane protein</topology>
    </subcellularLocation>
</comment>
<evidence type="ECO:0000256" key="6">
    <source>
        <dbReference type="ARBA" id="ARBA00023136"/>
    </source>
</evidence>
<keyword evidence="5 7" id="KW-1133">Transmembrane helix</keyword>
<dbReference type="InterPro" id="IPR035906">
    <property type="entry name" value="MetI-like_sf"/>
</dbReference>
<keyword evidence="4 7" id="KW-0812">Transmembrane</keyword>
<dbReference type="PANTHER" id="PTHR32243">
    <property type="entry name" value="MALTOSE TRANSPORT SYSTEM PERMEASE-RELATED"/>
    <property type="match status" value="1"/>
</dbReference>
<feature type="transmembrane region" description="Helical" evidence="7">
    <location>
        <begin position="178"/>
        <end position="203"/>
    </location>
</feature>
<evidence type="ECO:0000256" key="7">
    <source>
        <dbReference type="RuleBase" id="RU363032"/>
    </source>
</evidence>
<dbReference type="InterPro" id="IPR000515">
    <property type="entry name" value="MetI-like"/>
</dbReference>
<keyword evidence="6 7" id="KW-0472">Membrane</keyword>
<dbReference type="Pfam" id="PF00528">
    <property type="entry name" value="BPD_transp_1"/>
    <property type="match status" value="1"/>
</dbReference>
<evidence type="ECO:0000256" key="5">
    <source>
        <dbReference type="ARBA" id="ARBA00022989"/>
    </source>
</evidence>
<evidence type="ECO:0000256" key="3">
    <source>
        <dbReference type="ARBA" id="ARBA00022475"/>
    </source>
</evidence>